<feature type="signal peptide" evidence="1">
    <location>
        <begin position="1"/>
        <end position="28"/>
    </location>
</feature>
<feature type="chain" id="PRO_5015840864" evidence="1">
    <location>
        <begin position="29"/>
        <end position="208"/>
    </location>
</feature>
<dbReference type="GeneID" id="111153264"/>
<accession>A0A2Y9K323</accession>
<organism evidence="2 3">
    <name type="scientific">Enhydra lutris kenyoni</name>
    <name type="common">northern sea otter</name>
    <dbReference type="NCBI Taxonomy" id="391180"/>
    <lineage>
        <taxon>Eukaryota</taxon>
        <taxon>Metazoa</taxon>
        <taxon>Chordata</taxon>
        <taxon>Craniata</taxon>
        <taxon>Vertebrata</taxon>
        <taxon>Euteleostomi</taxon>
        <taxon>Mammalia</taxon>
        <taxon>Eutheria</taxon>
        <taxon>Laurasiatheria</taxon>
        <taxon>Carnivora</taxon>
        <taxon>Caniformia</taxon>
        <taxon>Musteloidea</taxon>
        <taxon>Mustelidae</taxon>
        <taxon>Lutrinae</taxon>
        <taxon>Enhydra</taxon>
    </lineage>
</organism>
<keyword evidence="1" id="KW-0732">Signal</keyword>
<name>A0A2Y9K323_ENHLU</name>
<dbReference type="AlphaFoldDB" id="A0A2Y9K323"/>
<proteinExistence type="predicted"/>
<evidence type="ECO:0000313" key="2">
    <source>
        <dbReference type="Proteomes" id="UP000248482"/>
    </source>
</evidence>
<dbReference type="KEGG" id="elk:111153264"/>
<gene>
    <name evidence="3" type="primary">LOC111153264</name>
</gene>
<dbReference type="OrthoDB" id="9838483at2759"/>
<evidence type="ECO:0000313" key="3">
    <source>
        <dbReference type="RefSeq" id="XP_022367887.1"/>
    </source>
</evidence>
<reference evidence="3" key="1">
    <citation type="submission" date="2025-08" db="UniProtKB">
        <authorList>
            <consortium name="RefSeq"/>
        </authorList>
    </citation>
    <scope>IDENTIFICATION</scope>
    <source>
        <tissue evidence="3">Blood</tissue>
    </source>
</reference>
<sequence>MAGRPKPWGLRGCGFPALLLLTLPFLQTLPSHSSITPEFRWRFYLRENWTHGETAQSSLLATTDCQPGGCQASINFTIPAFLSIRRGHSNSAICFLYDQTHPNCRAYWVRTNGGCPYTSCKMHKAQLDIYGNQCSRYRFTTDGSSAWYLTIPHPWDPRWATGVEAKLYTWPSDSYPTASLLIYRAYVRNIPKNPQDLQSQSWSIQAQE</sequence>
<evidence type="ECO:0000256" key="1">
    <source>
        <dbReference type="SAM" id="SignalP"/>
    </source>
</evidence>
<dbReference type="RefSeq" id="XP_022367887.1">
    <property type="nucleotide sequence ID" value="XM_022512179.1"/>
</dbReference>
<protein>
    <submittedName>
        <fullName evidence="3">Endogenous retrovirus group FC1 Env polyprotein</fullName>
    </submittedName>
</protein>
<dbReference type="Proteomes" id="UP000248482">
    <property type="component" value="Unplaced"/>
</dbReference>
<keyword evidence="2" id="KW-1185">Reference proteome</keyword>